<dbReference type="EMBL" id="CP027303">
    <property type="protein sequence ID" value="AWO73135.1"/>
    <property type="molecule type" value="Genomic_DNA"/>
</dbReference>
<dbReference type="RefSeq" id="WP_011230887.1">
    <property type="nucleotide sequence ID" value="NZ_CP014335.1"/>
</dbReference>
<reference evidence="1" key="1">
    <citation type="journal article" date="2018" name="Genome Announc.">
        <title>Genome Sequence of Geobacillus thermoleovorans SGAir0734, Isolated from Singapore Air.</title>
        <authorList>
            <person name="Gaultier N.E."/>
            <person name="Junqueira A.C."/>
            <person name="Uchida A."/>
            <person name="Purbojati R.W."/>
            <person name="Houghton J.N."/>
            <person name="Chenard C."/>
            <person name="Wong A."/>
            <person name="Kolundzija S."/>
            <person name="Clare M.E."/>
            <person name="Kushwaha K.K."/>
            <person name="Panicker D."/>
            <person name="Putra A."/>
            <person name="Kee C."/>
            <person name="Premkrishnan B.N."/>
            <person name="Heinle C.E."/>
            <person name="Lim S.B."/>
            <person name="Vettath V.K."/>
            <person name="Drautz-Moses D.I."/>
            <person name="Schuster S.C."/>
        </authorList>
    </citation>
    <scope>NUCLEOTIDE SEQUENCE</scope>
    <source>
        <strain evidence="1">SGAir0734</strain>
    </source>
</reference>
<sequence length="434" mass="46671">MEAKQTVFVNEFTNGILDPHGNMLGPVQDGGYIVANTTPGCWGPMITPCIRGGHEVTKPVFVEGAEVGDAIAIKIKSIRVTSIATSSGNDKPMEGRFVGDPFVAVKCPQCGTMYPETKIEGIGPEAIRCANCGADVTPFVFTNGYTMTFDPNRQIGVTVHKEAAEHIARQGRYYMATPDNSVQNPIVTFAPHDLVGTVARLRPFLGQLGTTPARPLPDSHNAGDFGQFLINAPHEYGITKEQLEDRTDGHMDINRVREGAVLICPVKVRGGGVYLGDMHAMQGDGEIAGHTTDVSGIVTLQVKVIKGLTIDGPILLPVAEDLPYLAKPLTKKEKEIALDLAQSWGVNKLEESLPISFVGTGANLNEATENGLQRAAKTLGISVPEVMNRATITGAIEIGRHPGVITVTFLCPVRYLDKISLTSLVYDQYRSVLE</sequence>
<dbReference type="GO" id="GO:0016811">
    <property type="term" value="F:hydrolase activity, acting on carbon-nitrogen (but not peptide) bonds, in linear amides"/>
    <property type="evidence" value="ECO:0007669"/>
    <property type="project" value="InterPro"/>
</dbReference>
<dbReference type="InterPro" id="IPR004304">
    <property type="entry name" value="FmdA_AmdA"/>
</dbReference>
<dbReference type="SUPFAM" id="SSF141130">
    <property type="entry name" value="Acetamidase/Formamidase-like"/>
    <property type="match status" value="1"/>
</dbReference>
<dbReference type="AlphaFoldDB" id="A0A2Z3N2N0"/>
<dbReference type="PANTHER" id="PTHR31891:SF1">
    <property type="entry name" value="FORMAMIDASE C869.04-RELATED"/>
    <property type="match status" value="1"/>
</dbReference>
<organism evidence="1 3">
    <name type="scientific">Geobacillus thermoleovorans</name>
    <name type="common">Bacillus thermoleovorans</name>
    <dbReference type="NCBI Taxonomy" id="33941"/>
    <lineage>
        <taxon>Bacteria</taxon>
        <taxon>Bacillati</taxon>
        <taxon>Bacillota</taxon>
        <taxon>Bacilli</taxon>
        <taxon>Bacillales</taxon>
        <taxon>Anoxybacillaceae</taxon>
        <taxon>Geobacillus</taxon>
        <taxon>Geobacillus thermoleovorans group</taxon>
    </lineage>
</organism>
<protein>
    <submittedName>
        <fullName evidence="1">Acetamidase/formamidase family protein</fullName>
    </submittedName>
</protein>
<reference evidence="3" key="2">
    <citation type="submission" date="2018-02" db="EMBL/GenBank/DDBJ databases">
        <title>The complete genome of bacterial strain SGAirxxxx.</title>
        <authorList>
            <person name="Schuster S.C."/>
        </authorList>
    </citation>
    <scope>NUCLEOTIDE SEQUENCE [LARGE SCALE GENOMIC DNA]</scope>
    <source>
        <strain evidence="3">SGAir0734</strain>
    </source>
</reference>
<proteinExistence type="predicted"/>
<name>A0A2Z3N2N0_GEOTH</name>
<dbReference type="GeneID" id="32063292"/>
<dbReference type="Pfam" id="PF03069">
    <property type="entry name" value="FmdA_AmdA"/>
    <property type="match status" value="1"/>
</dbReference>
<dbReference type="PANTHER" id="PTHR31891">
    <property type="entry name" value="FORMAMIDASE C869.04-RELATED"/>
    <property type="match status" value="1"/>
</dbReference>
<evidence type="ECO:0000313" key="3">
    <source>
        <dbReference type="Proteomes" id="UP000246996"/>
    </source>
</evidence>
<dbReference type="EMBL" id="CP027303">
    <property type="protein sequence ID" value="AWO76334.1"/>
    <property type="molecule type" value="Genomic_DNA"/>
</dbReference>
<evidence type="ECO:0000313" key="2">
    <source>
        <dbReference type="EMBL" id="AWO76334.1"/>
    </source>
</evidence>
<dbReference type="Proteomes" id="UP000246996">
    <property type="component" value="Chromosome"/>
</dbReference>
<dbReference type="Gene3D" id="2.60.120.580">
    <property type="entry name" value="Acetamidase/Formamidase-like domains"/>
    <property type="match status" value="2"/>
</dbReference>
<evidence type="ECO:0000313" key="1">
    <source>
        <dbReference type="EMBL" id="AWO73135.1"/>
    </source>
</evidence>
<dbReference type="KEGG" id="gtk:GT3570_06635"/>
<accession>A0A2Z3N2N0</accession>
<gene>
    <name evidence="1" type="ORF">C1N76_00125</name>
    <name evidence="2" type="ORF">C1N76_18745</name>
</gene>